<keyword evidence="1" id="KW-1133">Transmembrane helix</keyword>
<accession>A0A1H7EZJ9</accession>
<protein>
    <submittedName>
        <fullName evidence="2">Uncharacterized protein</fullName>
    </submittedName>
</protein>
<keyword evidence="3" id="KW-1185">Reference proteome</keyword>
<reference evidence="3" key="1">
    <citation type="submission" date="2016-10" db="EMBL/GenBank/DDBJ databases">
        <authorList>
            <person name="Varghese N."/>
            <person name="Submissions S."/>
        </authorList>
    </citation>
    <scope>NUCLEOTIDE SEQUENCE [LARGE SCALE GENOMIC DNA]</scope>
    <source>
        <strain evidence="3">LMG 26416</strain>
    </source>
</reference>
<dbReference type="EMBL" id="FOAJ01000001">
    <property type="protein sequence ID" value="SEK18537.1"/>
    <property type="molecule type" value="Genomic_DNA"/>
</dbReference>
<dbReference type="RefSeq" id="WP_134046819.1">
    <property type="nucleotide sequence ID" value="NZ_FNSR01000003.1"/>
</dbReference>
<proteinExistence type="predicted"/>
<feature type="transmembrane region" description="Helical" evidence="1">
    <location>
        <begin position="48"/>
        <end position="69"/>
    </location>
</feature>
<evidence type="ECO:0000313" key="2">
    <source>
        <dbReference type="EMBL" id="SEK18537.1"/>
    </source>
</evidence>
<keyword evidence="1" id="KW-0472">Membrane</keyword>
<dbReference type="Proteomes" id="UP000199120">
    <property type="component" value="Unassembled WGS sequence"/>
</dbReference>
<evidence type="ECO:0000256" key="1">
    <source>
        <dbReference type="SAM" id="Phobius"/>
    </source>
</evidence>
<sequence length="116" mass="12713">MKPSTVEMLRAYLLVASLAATFIDAVVIVALCVFDVPEHVFQSFPFRIGVLIAVAVTLVVARNVAGFAFRSAVESRHAVVSDAPCRTVSVSADCPRRVLVIFHVRLNRRRLEFAAT</sequence>
<dbReference type="OrthoDB" id="9007359at2"/>
<dbReference type="STRING" id="416943.SAMN05445871_6226"/>
<gene>
    <name evidence="2" type="ORF">SAMN05192542_10140</name>
</gene>
<feature type="transmembrane region" description="Helical" evidence="1">
    <location>
        <begin position="12"/>
        <end position="36"/>
    </location>
</feature>
<name>A0A1H7EZJ9_9BURK</name>
<dbReference type="AlphaFoldDB" id="A0A1H7EZJ9"/>
<evidence type="ECO:0000313" key="3">
    <source>
        <dbReference type="Proteomes" id="UP000199120"/>
    </source>
</evidence>
<organism evidence="2 3">
    <name type="scientific">Paraburkholderia caballeronis</name>
    <dbReference type="NCBI Taxonomy" id="416943"/>
    <lineage>
        <taxon>Bacteria</taxon>
        <taxon>Pseudomonadati</taxon>
        <taxon>Pseudomonadota</taxon>
        <taxon>Betaproteobacteria</taxon>
        <taxon>Burkholderiales</taxon>
        <taxon>Burkholderiaceae</taxon>
        <taxon>Paraburkholderia</taxon>
    </lineage>
</organism>
<keyword evidence="1" id="KW-0812">Transmembrane</keyword>